<evidence type="ECO:0000256" key="1">
    <source>
        <dbReference type="SAM" id="Phobius"/>
    </source>
</evidence>
<name>A0A6B0GJX2_9EURY</name>
<evidence type="ECO:0000313" key="2">
    <source>
        <dbReference type="EMBL" id="MWG35114.1"/>
    </source>
</evidence>
<protein>
    <submittedName>
        <fullName evidence="2">Uncharacterized protein</fullName>
    </submittedName>
</protein>
<dbReference type="Proteomes" id="UP000451471">
    <property type="component" value="Unassembled WGS sequence"/>
</dbReference>
<feature type="transmembrane region" description="Helical" evidence="1">
    <location>
        <begin position="12"/>
        <end position="32"/>
    </location>
</feature>
<keyword evidence="1" id="KW-0472">Membrane</keyword>
<gene>
    <name evidence="2" type="ORF">GQS65_11550</name>
</gene>
<dbReference type="RefSeq" id="WP_158204800.1">
    <property type="nucleotide sequence ID" value="NZ_WSZK01000017.1"/>
</dbReference>
<dbReference type="EMBL" id="WSZK01000017">
    <property type="protein sequence ID" value="MWG35114.1"/>
    <property type="molecule type" value="Genomic_DNA"/>
</dbReference>
<sequence length="68" mass="7154">MVTASALSHGRPLAAFGWALSLPALVFATALVPPSAGVLVAGPLVVLGLVTVAYADHRYRRRRDEATR</sequence>
<reference evidence="2 3" key="1">
    <citation type="submission" date="2019-12" db="EMBL/GenBank/DDBJ databases">
        <title>Halocatena pleomorpha gen. nov. sp. nov., an extremely halophilic archaeon of family Halobacteriaceae isolated from saltpan soil.</title>
        <authorList>
            <person name="Pal Y."/>
            <person name="Verma A."/>
            <person name="Krishnamurthi S."/>
            <person name="Kumar P."/>
        </authorList>
    </citation>
    <scope>NUCLEOTIDE SEQUENCE [LARGE SCALE GENOMIC DNA]</scope>
    <source>
        <strain evidence="2 3">JCM 16495</strain>
    </source>
</reference>
<dbReference type="AlphaFoldDB" id="A0A6B0GJX2"/>
<keyword evidence="3" id="KW-1185">Reference proteome</keyword>
<evidence type="ECO:0000313" key="3">
    <source>
        <dbReference type="Proteomes" id="UP000451471"/>
    </source>
</evidence>
<comment type="caution">
    <text evidence="2">The sequence shown here is derived from an EMBL/GenBank/DDBJ whole genome shotgun (WGS) entry which is preliminary data.</text>
</comment>
<keyword evidence="1" id="KW-0812">Transmembrane</keyword>
<feature type="transmembrane region" description="Helical" evidence="1">
    <location>
        <begin position="38"/>
        <end position="55"/>
    </location>
</feature>
<keyword evidence="1" id="KW-1133">Transmembrane helix</keyword>
<organism evidence="2 3">
    <name type="scientific">Halomarina oriensis</name>
    <dbReference type="NCBI Taxonomy" id="671145"/>
    <lineage>
        <taxon>Archaea</taxon>
        <taxon>Methanobacteriati</taxon>
        <taxon>Methanobacteriota</taxon>
        <taxon>Stenosarchaea group</taxon>
        <taxon>Halobacteria</taxon>
        <taxon>Halobacteriales</taxon>
        <taxon>Natronomonadaceae</taxon>
        <taxon>Halomarina</taxon>
    </lineage>
</organism>
<proteinExistence type="predicted"/>
<accession>A0A6B0GJX2</accession>